<gene>
    <name evidence="6" type="ORF">CPY51_21165</name>
</gene>
<sequence>MEITSNLIETIRAEIETFNRAERRVAEAILSDLAGATRLSIRELASRAEVSEPTIVRFSRRLGCDGFSSLKLKLAQDYALGRLYFDTSPEGSEPSDVVEQVYRSANRALASARDQFVMETYEQAALLINNASRVFCFGVGGSSANLAAEAEDRLFRLDVPVSSTADPYKQRMMAAISGPGDVFLMFSTTGKPQSLIDSAEVARKLKADVIAVTRPQTPLGTLANVHLSLSIADDEVYYNLPNPVRYAQLLVLDCLAMMIAASRSDVAARKLRRIRMALVSLHGPTQAQPIGD</sequence>
<dbReference type="InterPro" id="IPR001347">
    <property type="entry name" value="SIS_dom"/>
</dbReference>
<evidence type="ECO:0000256" key="3">
    <source>
        <dbReference type="ARBA" id="ARBA00023163"/>
    </source>
</evidence>
<evidence type="ECO:0000259" key="4">
    <source>
        <dbReference type="PROSITE" id="PS51071"/>
    </source>
</evidence>
<evidence type="ECO:0000313" key="6">
    <source>
        <dbReference type="EMBL" id="PZM11270.1"/>
    </source>
</evidence>
<dbReference type="GO" id="GO:1901135">
    <property type="term" value="P:carbohydrate derivative metabolic process"/>
    <property type="evidence" value="ECO:0007669"/>
    <property type="project" value="InterPro"/>
</dbReference>
<dbReference type="InterPro" id="IPR036388">
    <property type="entry name" value="WH-like_DNA-bd_sf"/>
</dbReference>
<feature type="domain" description="HTH rpiR-type" evidence="4">
    <location>
        <begin position="5"/>
        <end position="81"/>
    </location>
</feature>
<dbReference type="RefSeq" id="WP_111162207.1">
    <property type="nucleotide sequence ID" value="NZ_PCDP01000040.1"/>
</dbReference>
<comment type="caution">
    <text evidence="6">The sequence shown here is derived from an EMBL/GenBank/DDBJ whole genome shotgun (WGS) entry which is preliminary data.</text>
</comment>
<dbReference type="SUPFAM" id="SSF46689">
    <property type="entry name" value="Homeodomain-like"/>
    <property type="match status" value="1"/>
</dbReference>
<evidence type="ECO:0000313" key="7">
    <source>
        <dbReference type="Proteomes" id="UP000248925"/>
    </source>
</evidence>
<dbReference type="Proteomes" id="UP000248925">
    <property type="component" value="Unassembled WGS sequence"/>
</dbReference>
<dbReference type="OrthoDB" id="8582409at2"/>
<keyword evidence="3" id="KW-0804">Transcription</keyword>
<evidence type="ECO:0000256" key="2">
    <source>
        <dbReference type="ARBA" id="ARBA00023125"/>
    </source>
</evidence>
<dbReference type="GO" id="GO:0003677">
    <property type="term" value="F:DNA binding"/>
    <property type="evidence" value="ECO:0007669"/>
    <property type="project" value="UniProtKB-KW"/>
</dbReference>
<dbReference type="InterPro" id="IPR046348">
    <property type="entry name" value="SIS_dom_sf"/>
</dbReference>
<accession>A0A2W4EJX4</accession>
<dbReference type="CDD" id="cd05013">
    <property type="entry name" value="SIS_RpiR"/>
    <property type="match status" value="1"/>
</dbReference>
<dbReference type="PANTHER" id="PTHR30514:SF1">
    <property type="entry name" value="HTH-TYPE TRANSCRIPTIONAL REGULATOR HEXR-RELATED"/>
    <property type="match status" value="1"/>
</dbReference>
<dbReference type="InterPro" id="IPR009057">
    <property type="entry name" value="Homeodomain-like_sf"/>
</dbReference>
<protein>
    <submittedName>
        <fullName evidence="6">Transcriptional regulator, RpiR family protein</fullName>
    </submittedName>
</protein>
<dbReference type="InterPro" id="IPR000281">
    <property type="entry name" value="HTH_RpiR"/>
</dbReference>
<feature type="domain" description="SIS" evidence="5">
    <location>
        <begin position="124"/>
        <end position="265"/>
    </location>
</feature>
<evidence type="ECO:0000259" key="5">
    <source>
        <dbReference type="PROSITE" id="PS51464"/>
    </source>
</evidence>
<organism evidence="6 7">
    <name type="scientific">Rhizobium tubonense</name>
    <dbReference type="NCBI Taxonomy" id="484088"/>
    <lineage>
        <taxon>Bacteria</taxon>
        <taxon>Pseudomonadati</taxon>
        <taxon>Pseudomonadota</taxon>
        <taxon>Alphaproteobacteria</taxon>
        <taxon>Hyphomicrobiales</taxon>
        <taxon>Rhizobiaceae</taxon>
        <taxon>Rhizobium/Agrobacterium group</taxon>
        <taxon>Rhizobium</taxon>
    </lineage>
</organism>
<dbReference type="Gene3D" id="3.40.50.10490">
    <property type="entry name" value="Glucose-6-phosphate isomerase like protein, domain 1"/>
    <property type="match status" value="1"/>
</dbReference>
<dbReference type="EMBL" id="PCDP01000040">
    <property type="protein sequence ID" value="PZM11270.1"/>
    <property type="molecule type" value="Genomic_DNA"/>
</dbReference>
<dbReference type="SUPFAM" id="SSF53697">
    <property type="entry name" value="SIS domain"/>
    <property type="match status" value="1"/>
</dbReference>
<dbReference type="PANTHER" id="PTHR30514">
    <property type="entry name" value="GLUCOKINASE"/>
    <property type="match status" value="1"/>
</dbReference>
<keyword evidence="1" id="KW-0805">Transcription regulation</keyword>
<proteinExistence type="predicted"/>
<dbReference type="GO" id="GO:0003700">
    <property type="term" value="F:DNA-binding transcription factor activity"/>
    <property type="evidence" value="ECO:0007669"/>
    <property type="project" value="InterPro"/>
</dbReference>
<dbReference type="InterPro" id="IPR035472">
    <property type="entry name" value="RpiR-like_SIS"/>
</dbReference>
<dbReference type="Pfam" id="PF01418">
    <property type="entry name" value="HTH_6"/>
    <property type="match status" value="1"/>
</dbReference>
<keyword evidence="2" id="KW-0238">DNA-binding</keyword>
<keyword evidence="7" id="KW-1185">Reference proteome</keyword>
<dbReference type="PROSITE" id="PS51464">
    <property type="entry name" value="SIS"/>
    <property type="match status" value="1"/>
</dbReference>
<dbReference type="GO" id="GO:0097367">
    <property type="term" value="F:carbohydrate derivative binding"/>
    <property type="evidence" value="ECO:0007669"/>
    <property type="project" value="InterPro"/>
</dbReference>
<dbReference type="Gene3D" id="1.10.10.10">
    <property type="entry name" value="Winged helix-like DNA-binding domain superfamily/Winged helix DNA-binding domain"/>
    <property type="match status" value="1"/>
</dbReference>
<dbReference type="Pfam" id="PF01380">
    <property type="entry name" value="SIS"/>
    <property type="match status" value="1"/>
</dbReference>
<evidence type="ECO:0000256" key="1">
    <source>
        <dbReference type="ARBA" id="ARBA00023015"/>
    </source>
</evidence>
<reference evidence="6 7" key="1">
    <citation type="journal article" date="2018" name="Sci. Rep.">
        <title>Rhizobium tumorigenes sp. nov., a novel plant tumorigenic bacterium isolated from cane gall tumors on thornless blackberry.</title>
        <authorList>
            <person name="Kuzmanovi N."/>
            <person name="Smalla K."/>
            <person name="Gronow S."/>
            <person name="PuBawska J."/>
        </authorList>
    </citation>
    <scope>NUCLEOTIDE SEQUENCE [LARGE SCALE GENOMIC DNA]</scope>
    <source>
        <strain evidence="6 7">CCBAU 85046</strain>
    </source>
</reference>
<dbReference type="InterPro" id="IPR047640">
    <property type="entry name" value="RpiR-like"/>
</dbReference>
<dbReference type="AlphaFoldDB" id="A0A2W4EJX4"/>
<dbReference type="PROSITE" id="PS51071">
    <property type="entry name" value="HTH_RPIR"/>
    <property type="match status" value="1"/>
</dbReference>
<name>A0A2W4EJX4_9HYPH</name>